<comment type="catalytic activity">
    <reaction evidence="10">
        <text>N-terminal L-alanyl-L-prolyl-L-lysyl-[protein] + 3 S-adenosyl-L-methionine = N-terminal N,N,N-trimethyl-L-alanyl-L-prolyl-L-lysyl-[protein] + 3 S-adenosyl-L-homocysteine + 3 H(+)</text>
        <dbReference type="Rhea" id="RHEA:54712"/>
        <dbReference type="Rhea" id="RHEA-COMP:13785"/>
        <dbReference type="Rhea" id="RHEA-COMP:13971"/>
        <dbReference type="ChEBI" id="CHEBI:15378"/>
        <dbReference type="ChEBI" id="CHEBI:57856"/>
        <dbReference type="ChEBI" id="CHEBI:59789"/>
        <dbReference type="ChEBI" id="CHEBI:138057"/>
        <dbReference type="ChEBI" id="CHEBI:138315"/>
        <dbReference type="EC" id="2.1.1.244"/>
    </reaction>
</comment>
<comment type="catalytic activity">
    <reaction evidence="8">
        <text>N-terminal L-seryl-L-prolyl-L-lysyl-[protein] + 3 S-adenosyl-L-methionine = N-terminal N,N,N-trimethyl-L-seryl-L-prolyl-L-lysyl-[protein] + 3 S-adenosyl-L-homocysteine + 3 H(+)</text>
        <dbReference type="Rhea" id="RHEA:54724"/>
        <dbReference type="Rhea" id="RHEA-COMP:13789"/>
        <dbReference type="Rhea" id="RHEA-COMP:13973"/>
        <dbReference type="ChEBI" id="CHEBI:15378"/>
        <dbReference type="ChEBI" id="CHEBI:57856"/>
        <dbReference type="ChEBI" id="CHEBI:59789"/>
        <dbReference type="ChEBI" id="CHEBI:138061"/>
        <dbReference type="ChEBI" id="CHEBI:138317"/>
        <dbReference type="EC" id="2.1.1.244"/>
    </reaction>
</comment>
<comment type="similarity">
    <text evidence="1">Belongs to the methyltransferase superfamily. NTM1 family.</text>
</comment>
<proteinExistence type="inferred from homology"/>
<keyword evidence="2" id="KW-0489">Methyltransferase</keyword>
<feature type="region of interest" description="Disordered" evidence="12">
    <location>
        <begin position="154"/>
        <end position="184"/>
    </location>
</feature>
<dbReference type="Pfam" id="PF05891">
    <property type="entry name" value="Methyltransf_PK"/>
    <property type="match status" value="2"/>
</dbReference>
<evidence type="ECO:0000256" key="5">
    <source>
        <dbReference type="ARBA" id="ARBA00039112"/>
    </source>
</evidence>
<evidence type="ECO:0000256" key="6">
    <source>
        <dbReference type="ARBA" id="ARBA00039449"/>
    </source>
</evidence>
<reference evidence="13 14" key="1">
    <citation type="journal article" date="2019" name="Nat. Ecol. Evol.">
        <title>Megaphylogeny resolves global patterns of mushroom evolution.</title>
        <authorList>
            <person name="Varga T."/>
            <person name="Krizsan K."/>
            <person name="Foldi C."/>
            <person name="Dima B."/>
            <person name="Sanchez-Garcia M."/>
            <person name="Sanchez-Ramirez S."/>
            <person name="Szollosi G.J."/>
            <person name="Szarkandi J.G."/>
            <person name="Papp V."/>
            <person name="Albert L."/>
            <person name="Andreopoulos W."/>
            <person name="Angelini C."/>
            <person name="Antonin V."/>
            <person name="Barry K.W."/>
            <person name="Bougher N.L."/>
            <person name="Buchanan P."/>
            <person name="Buyck B."/>
            <person name="Bense V."/>
            <person name="Catcheside P."/>
            <person name="Chovatia M."/>
            <person name="Cooper J."/>
            <person name="Damon W."/>
            <person name="Desjardin D."/>
            <person name="Finy P."/>
            <person name="Geml J."/>
            <person name="Haridas S."/>
            <person name="Hughes K."/>
            <person name="Justo A."/>
            <person name="Karasinski D."/>
            <person name="Kautmanova I."/>
            <person name="Kiss B."/>
            <person name="Kocsube S."/>
            <person name="Kotiranta H."/>
            <person name="LaButti K.M."/>
            <person name="Lechner B.E."/>
            <person name="Liimatainen K."/>
            <person name="Lipzen A."/>
            <person name="Lukacs Z."/>
            <person name="Mihaltcheva S."/>
            <person name="Morgado L.N."/>
            <person name="Niskanen T."/>
            <person name="Noordeloos M.E."/>
            <person name="Ohm R.A."/>
            <person name="Ortiz-Santana B."/>
            <person name="Ovrebo C."/>
            <person name="Racz N."/>
            <person name="Riley R."/>
            <person name="Savchenko A."/>
            <person name="Shiryaev A."/>
            <person name="Soop K."/>
            <person name="Spirin V."/>
            <person name="Szebenyi C."/>
            <person name="Tomsovsky M."/>
            <person name="Tulloss R.E."/>
            <person name="Uehling J."/>
            <person name="Grigoriev I.V."/>
            <person name="Vagvolgyi C."/>
            <person name="Papp T."/>
            <person name="Martin F.M."/>
            <person name="Miettinen O."/>
            <person name="Hibbett D.S."/>
            <person name="Nagy L.G."/>
        </authorList>
    </citation>
    <scope>NUCLEOTIDE SEQUENCE [LARGE SCALE GENOMIC DNA]</scope>
    <source>
        <strain evidence="13 14">OMC1185</strain>
    </source>
</reference>
<dbReference type="PIRSF" id="PIRSF016958">
    <property type="entry name" value="DUF858_MeTrfase_lik"/>
    <property type="match status" value="1"/>
</dbReference>
<dbReference type="Proteomes" id="UP000305948">
    <property type="component" value="Unassembled WGS sequence"/>
</dbReference>
<evidence type="ECO:0000256" key="11">
    <source>
        <dbReference type="PIRSR" id="PIRSR016958-1"/>
    </source>
</evidence>
<dbReference type="GO" id="GO:0005737">
    <property type="term" value="C:cytoplasm"/>
    <property type="evidence" value="ECO:0007669"/>
    <property type="project" value="TreeGrafter"/>
</dbReference>
<dbReference type="STRING" id="5364.A0A5C3NE58"/>
<keyword evidence="4 11" id="KW-0949">S-adenosyl-L-methionine</keyword>
<dbReference type="AlphaFoldDB" id="A0A5C3NE58"/>
<protein>
    <recommendedName>
        <fullName evidence="6">Alpha N-terminal protein methyltransferase 1</fullName>
        <ecNumber evidence="5">2.1.1.244</ecNumber>
    </recommendedName>
    <alternativeName>
        <fullName evidence="7">X-Pro-Lys N-terminal protein methyltransferase 1</fullName>
    </alternativeName>
</protein>
<accession>A0A5C3NE58</accession>
<evidence type="ECO:0000256" key="8">
    <source>
        <dbReference type="ARBA" id="ARBA00047306"/>
    </source>
</evidence>
<keyword evidence="3" id="KW-0808">Transferase</keyword>
<dbReference type="OrthoDB" id="1298661at2759"/>
<evidence type="ECO:0000256" key="2">
    <source>
        <dbReference type="ARBA" id="ARBA00022603"/>
    </source>
</evidence>
<dbReference type="GO" id="GO:0071885">
    <property type="term" value="F:N-terminal protein N-methyltransferase activity"/>
    <property type="evidence" value="ECO:0007669"/>
    <property type="project" value="UniProtKB-EC"/>
</dbReference>
<dbReference type="SUPFAM" id="SSF53335">
    <property type="entry name" value="S-adenosyl-L-methionine-dependent methyltransferases"/>
    <property type="match status" value="1"/>
</dbReference>
<comment type="catalytic activity">
    <reaction evidence="9">
        <text>N-terminal L-prolyl-L-prolyl-L-lysyl-[protein] + 2 S-adenosyl-L-methionine = N-terminal N,N-dimethyl-L-prolyl-L-prolyl-L-lysyl-[protein] + 2 S-adenosyl-L-homocysteine + 2 H(+)</text>
        <dbReference type="Rhea" id="RHEA:54736"/>
        <dbReference type="Rhea" id="RHEA-COMP:13787"/>
        <dbReference type="Rhea" id="RHEA-COMP:13974"/>
        <dbReference type="ChEBI" id="CHEBI:15378"/>
        <dbReference type="ChEBI" id="CHEBI:57856"/>
        <dbReference type="ChEBI" id="CHEBI:59789"/>
        <dbReference type="ChEBI" id="CHEBI:138059"/>
        <dbReference type="ChEBI" id="CHEBI:138318"/>
        <dbReference type="EC" id="2.1.1.244"/>
    </reaction>
</comment>
<dbReference type="InterPro" id="IPR029063">
    <property type="entry name" value="SAM-dependent_MTases_sf"/>
</dbReference>
<evidence type="ECO:0000256" key="7">
    <source>
        <dbReference type="ARBA" id="ARBA00043129"/>
    </source>
</evidence>
<dbReference type="EMBL" id="ML213505">
    <property type="protein sequence ID" value="TFK54766.1"/>
    <property type="molecule type" value="Genomic_DNA"/>
</dbReference>
<sequence>MFEQGEPDVVAGINYWSSQSADYDGVLGGFGTGSLPRIDALGSRQFTLYLLPEISTVPSAVQPLCKPAIDRRTRALDVGAGVGRVTSDVLLHLFSDVVLAEPVESFILEAVARGRRSENDTLESAEDADPFTPWRGIKEKTKSVTFIQATLQSLDPSHPRRSGKYLGRVGYQNTSNDDSENQPAAIPEDMDSGFDVIWCQWCLGHLSDPDLVSFLRRCQPALRNPTNGFIIVKENTCSDTPDGGPRSHFDEEDSSITRSDMAFKQVFRDAGLRVVHEQVQEGFPAGLYVVKMYALQ</sequence>
<dbReference type="Gene3D" id="3.40.50.150">
    <property type="entry name" value="Vaccinia Virus protein VP39"/>
    <property type="match status" value="1"/>
</dbReference>
<dbReference type="PANTHER" id="PTHR12753:SF0">
    <property type="entry name" value="ALPHA N-TERMINAL PROTEIN METHYLTRANSFERASE 1"/>
    <property type="match status" value="1"/>
</dbReference>
<evidence type="ECO:0000256" key="4">
    <source>
        <dbReference type="ARBA" id="ARBA00022691"/>
    </source>
</evidence>
<gene>
    <name evidence="13" type="ORF">OE88DRAFT_1674003</name>
</gene>
<dbReference type="GO" id="GO:0032259">
    <property type="term" value="P:methylation"/>
    <property type="evidence" value="ECO:0007669"/>
    <property type="project" value="UniProtKB-KW"/>
</dbReference>
<dbReference type="InterPro" id="IPR008576">
    <property type="entry name" value="MeTrfase_NTM1"/>
</dbReference>
<evidence type="ECO:0000256" key="12">
    <source>
        <dbReference type="SAM" id="MobiDB-lite"/>
    </source>
</evidence>
<dbReference type="EC" id="2.1.1.244" evidence="5"/>
<evidence type="ECO:0000256" key="1">
    <source>
        <dbReference type="ARBA" id="ARBA00009059"/>
    </source>
</evidence>
<keyword evidence="14" id="KW-1185">Reference proteome</keyword>
<evidence type="ECO:0000256" key="10">
    <source>
        <dbReference type="ARBA" id="ARBA00048167"/>
    </source>
</evidence>
<evidence type="ECO:0000313" key="13">
    <source>
        <dbReference type="EMBL" id="TFK54766.1"/>
    </source>
</evidence>
<evidence type="ECO:0000256" key="9">
    <source>
        <dbReference type="ARBA" id="ARBA00047885"/>
    </source>
</evidence>
<evidence type="ECO:0000313" key="14">
    <source>
        <dbReference type="Proteomes" id="UP000305948"/>
    </source>
</evidence>
<name>A0A5C3NE58_9AGAM</name>
<evidence type="ECO:0000256" key="3">
    <source>
        <dbReference type="ARBA" id="ARBA00022679"/>
    </source>
</evidence>
<dbReference type="PANTHER" id="PTHR12753">
    <property type="entry name" value="AD-003 - RELATED"/>
    <property type="match status" value="1"/>
</dbReference>
<organism evidence="13 14">
    <name type="scientific">Heliocybe sulcata</name>
    <dbReference type="NCBI Taxonomy" id="5364"/>
    <lineage>
        <taxon>Eukaryota</taxon>
        <taxon>Fungi</taxon>
        <taxon>Dikarya</taxon>
        <taxon>Basidiomycota</taxon>
        <taxon>Agaricomycotina</taxon>
        <taxon>Agaricomycetes</taxon>
        <taxon>Gloeophyllales</taxon>
        <taxon>Gloeophyllaceae</taxon>
        <taxon>Heliocybe</taxon>
    </lineage>
</organism>
<feature type="binding site" evidence="11">
    <location>
        <position position="200"/>
    </location>
    <ligand>
        <name>S-adenosyl-L-methionine</name>
        <dbReference type="ChEBI" id="CHEBI:59789"/>
    </ligand>
</feature>